<proteinExistence type="predicted"/>
<dbReference type="Proteomes" id="UP000831534">
    <property type="component" value="Chromosome"/>
</dbReference>
<dbReference type="AlphaFoldDB" id="A0A8T9MYZ0"/>
<sequence>MQRANILLALTQDGAATTIAAYLLASLFFKWVISWGGAQILAASKMAAWLCDFWGQADNPEQIRLCALILWILASVWALLWLLYLILKS</sequence>
<evidence type="ECO:0000313" key="3">
    <source>
        <dbReference type="Proteomes" id="UP000831534"/>
    </source>
</evidence>
<reference evidence="2" key="2">
    <citation type="submission" date="2024-09" db="EMBL/GenBank/DDBJ databases">
        <authorList>
            <person name="Veyrier F.J."/>
        </authorList>
    </citation>
    <scope>NUCLEOTIDE SEQUENCE</scope>
    <source>
        <strain evidence="2">17694</strain>
    </source>
</reference>
<dbReference type="RefSeq" id="WP_084165911.1">
    <property type="nucleotide sequence ID" value="NZ_CP091521.1"/>
</dbReference>
<accession>A0A8T9MYZ0</accession>
<evidence type="ECO:0000313" key="2">
    <source>
        <dbReference type="EMBL" id="UOP05023.1"/>
    </source>
</evidence>
<feature type="transmembrane region" description="Helical" evidence="1">
    <location>
        <begin position="21"/>
        <end position="42"/>
    </location>
</feature>
<keyword evidence="1" id="KW-0812">Transmembrane</keyword>
<keyword evidence="3" id="KW-1185">Reference proteome</keyword>
<keyword evidence="1" id="KW-1133">Transmembrane helix</keyword>
<protein>
    <submittedName>
        <fullName evidence="2">Uncharacterized protein</fullName>
    </submittedName>
</protein>
<gene>
    <name evidence="2" type="ORF">LVJ77_01505</name>
</gene>
<name>A0A8T9MYZ0_9NEIS</name>
<dbReference type="KEGG" id="ckh:LVJ77_01505"/>
<evidence type="ECO:0000256" key="1">
    <source>
        <dbReference type="SAM" id="Phobius"/>
    </source>
</evidence>
<organism evidence="2 3">
    <name type="scientific">Conchiformibius kuhniae</name>
    <dbReference type="NCBI Taxonomy" id="211502"/>
    <lineage>
        <taxon>Bacteria</taxon>
        <taxon>Pseudomonadati</taxon>
        <taxon>Pseudomonadota</taxon>
        <taxon>Betaproteobacteria</taxon>
        <taxon>Neisseriales</taxon>
        <taxon>Neisseriaceae</taxon>
        <taxon>Conchiformibius</taxon>
    </lineage>
</organism>
<feature type="transmembrane region" description="Helical" evidence="1">
    <location>
        <begin position="62"/>
        <end position="87"/>
    </location>
</feature>
<dbReference type="EMBL" id="CP091521">
    <property type="protein sequence ID" value="UOP05023.1"/>
    <property type="molecule type" value="Genomic_DNA"/>
</dbReference>
<keyword evidence="1" id="KW-0472">Membrane</keyword>
<reference evidence="2" key="1">
    <citation type="journal article" date="2022" name="Res Sq">
        <title>Evolution of multicellular longitudinally dividing oral cavity symbionts (Neisseriaceae).</title>
        <authorList>
            <person name="Nyongesa S."/>
            <person name="Weber P."/>
            <person name="Bernet E."/>
            <person name="Pullido F."/>
            <person name="Nieckarz M."/>
            <person name="Delaby M."/>
            <person name="Nieves C."/>
            <person name="Viehboeck T."/>
            <person name="Krause N."/>
            <person name="Rivera-Millot A."/>
            <person name="Nakamura A."/>
            <person name="Vischer N."/>
            <person name="VanNieuwenhze M."/>
            <person name="Brun Y."/>
            <person name="Cava F."/>
            <person name="Bulgheresi S."/>
            <person name="Veyrier F."/>
        </authorList>
    </citation>
    <scope>NUCLEOTIDE SEQUENCE</scope>
    <source>
        <strain evidence="2">17694</strain>
    </source>
</reference>